<comment type="caution">
    <text evidence="1">The sequence shown here is derived from an EMBL/GenBank/DDBJ whole genome shotgun (WGS) entry which is preliminary data.</text>
</comment>
<dbReference type="AlphaFoldDB" id="G9WJV7"/>
<dbReference type="HOGENOM" id="CLU_1729531_0_0_9"/>
<dbReference type="RefSeq" id="WP_007747451.1">
    <property type="nucleotide sequence ID" value="NZ_ATZG01000006.1"/>
</dbReference>
<evidence type="ECO:0000313" key="1">
    <source>
        <dbReference type="EMBL" id="EHN58125.1"/>
    </source>
</evidence>
<reference evidence="1 2" key="1">
    <citation type="journal article" date="2012" name="PLoS ONE">
        <title>Functional divergence in the genus oenococcus as predicted by genome sequencing of the newly-described species, Oenococcus kitaharae.</title>
        <authorList>
            <person name="Borneman A.R."/>
            <person name="McCarthy J.M."/>
            <person name="Chambers P.J."/>
            <person name="Bartowsky E.J."/>
        </authorList>
    </citation>
    <scope>NUCLEOTIDE SEQUENCE [LARGE SCALE GENOMIC DNA]</scope>
    <source>
        <strain evidence="2">DSM17330</strain>
        <plasmid evidence="1">unnamed</plasmid>
    </source>
</reference>
<dbReference type="OrthoDB" id="2066274at2"/>
<dbReference type="Proteomes" id="UP000004959">
    <property type="component" value="Plasmid unnamed"/>
</dbReference>
<proteinExistence type="predicted"/>
<protein>
    <submittedName>
        <fullName evidence="1">RepB family plasmid replication protein</fullName>
    </submittedName>
</protein>
<evidence type="ECO:0000313" key="2">
    <source>
        <dbReference type="Proteomes" id="UP000004959"/>
    </source>
</evidence>
<gene>
    <name evidence="1" type="ORF">OKIT_1880</name>
</gene>
<name>G9WJV7_9LACO</name>
<dbReference type="PATRIC" id="fig|1045004.4.peg.1850"/>
<sequence length="163" mass="18045">MNDKSHTIKELADHFSKSKTAIRSALKHANISAVSTPTSTLNSALKYDDSALAYLNKKYGVKANMTKISVGDGQHTQQSNSTLKSANQRTISALIEQLDVLHEQLKVKDGQLSNKDKQIEELHTLLDQSQKLNLSDKKPALVAEKTNKKSLGFFKRLFGADNH</sequence>
<geneLocation type="plasmid" evidence="2"/>
<dbReference type="EMBL" id="AFVZ01000002">
    <property type="protein sequence ID" value="EHN58125.1"/>
    <property type="molecule type" value="Genomic_DNA"/>
</dbReference>
<keyword evidence="2" id="KW-1185">Reference proteome</keyword>
<keyword evidence="1" id="KW-0614">Plasmid</keyword>
<accession>G9WJV7</accession>
<organism evidence="1 2">
    <name type="scientific">Oenococcus kitaharae DSM 17330</name>
    <dbReference type="NCBI Taxonomy" id="1045004"/>
    <lineage>
        <taxon>Bacteria</taxon>
        <taxon>Bacillati</taxon>
        <taxon>Bacillota</taxon>
        <taxon>Bacilli</taxon>
        <taxon>Lactobacillales</taxon>
        <taxon>Lactobacillaceae</taxon>
        <taxon>Oenococcus</taxon>
    </lineage>
</organism>